<dbReference type="CDD" id="cd01650">
    <property type="entry name" value="RT_nLTR_like"/>
    <property type="match status" value="1"/>
</dbReference>
<dbReference type="PROSITE" id="PS50878">
    <property type="entry name" value="RT_POL"/>
    <property type="match status" value="1"/>
</dbReference>
<evidence type="ECO:0000256" key="1">
    <source>
        <dbReference type="SAM" id="MobiDB-lite"/>
    </source>
</evidence>
<dbReference type="AlphaFoldDB" id="A0A8S4G6Z1"/>
<evidence type="ECO:0000313" key="3">
    <source>
        <dbReference type="EMBL" id="CAG9134738.1"/>
    </source>
</evidence>
<gene>
    <name evidence="3" type="ORF">PLXY2_LOCUS13006</name>
</gene>
<evidence type="ECO:0000259" key="2">
    <source>
        <dbReference type="PROSITE" id="PS50878"/>
    </source>
</evidence>
<feature type="region of interest" description="Disordered" evidence="1">
    <location>
        <begin position="897"/>
        <end position="926"/>
    </location>
</feature>
<feature type="compositionally biased region" description="Gly residues" evidence="1">
    <location>
        <begin position="36"/>
        <end position="49"/>
    </location>
</feature>
<dbReference type="GO" id="GO:0003824">
    <property type="term" value="F:catalytic activity"/>
    <property type="evidence" value="ECO:0007669"/>
    <property type="project" value="InterPro"/>
</dbReference>
<dbReference type="Pfam" id="PF00078">
    <property type="entry name" value="RVT_1"/>
    <property type="match status" value="1"/>
</dbReference>
<dbReference type="Pfam" id="PF14529">
    <property type="entry name" value="Exo_endo_phos_2"/>
    <property type="match status" value="1"/>
</dbReference>
<sequence length="926" mass="105176">MVAAEKFKMQRPRQNNVIIQNLQKWSPRSGNEAARGGAGRGGAGGGGAVRGKQRADCPGGQLHWRSNCNPVVQCVQAASAAQCSSLPLIHCRLLDSNAISHLFICETSSLDEFQTFIDSLSDVSSDDCVHLSDLLHNAFSPFPKNLNLCHINAQSIPSHYSELLSTFTSNCIHACLVSESFLKPSLPTTSFSLPGYILIRNDRLEKGCGGVAIYLRADIKYRILATSPPKYNKGMEFILLELDFNTVKFMLGVVYAPPNSDYFDALEQLLDTHLPEYEHAVLMGDFNTCLLQHNVRSRKLLSLTTSLNLHIPKLDPTHHVNDSHTLIDHIITSNKERIASHGQFTASGFSHHDLIFASYKLKVPKPKPKIIFQRSFARMDQEKLAKDAANTDWSQIEGMHSIDDMVKCFNSLVTDLLDRHAPLHPVRMKRPPAPWLTAEIRRQMAHRDALRRKHKKDPSETNWNHFKRARTFPLLWKYAFMVPVPKISDPVEFKHYRPISILPFLSKVLERVVMRQFSNFLSCNNLLNPYQSGFRPSHSTCSALIKITDDLRKAVDDRQLTLLTLLDFSNAFNCVDHDILLSILRSLNISGLVAEWFTSYLCGRRQRIRTDNVESDWCDVTAGVPQGGVLSPILFSVFINTLVSVLKYSSYHLYADDLQLYVPCGPDDVLEAINKMSADLEAVKTWTAHYGLLVNPSKTQVMFVGSRFHLARLGPLPPVVFDGISLSYCDNVKNLGLHIQSNLSWELQVSEVSRKIYASMHGLKRLQNFLPYSTKVTLVNSLLLPIIDYADVCYPDLTEELLDKLDRLLNLCIRYIFGLHTEPKGKRKHYRQKKRQCQRDVYILFPILQETKTTSRAYSHQRASYCSEHKVQSGRQLHGMCDQMVEHHNGFHHIPGTPRRNQSNFRHSGAYNYYNPNKSTRSRRTI</sequence>
<proteinExistence type="predicted"/>
<dbReference type="InterPro" id="IPR043502">
    <property type="entry name" value="DNA/RNA_pol_sf"/>
</dbReference>
<dbReference type="InterPro" id="IPR000477">
    <property type="entry name" value="RT_dom"/>
</dbReference>
<feature type="domain" description="Reverse transcriptase" evidence="2">
    <location>
        <begin position="465"/>
        <end position="726"/>
    </location>
</feature>
<dbReference type="SUPFAM" id="SSF56672">
    <property type="entry name" value="DNA/RNA polymerases"/>
    <property type="match status" value="1"/>
</dbReference>
<reference evidence="3" key="1">
    <citation type="submission" date="2020-11" db="EMBL/GenBank/DDBJ databases">
        <authorList>
            <person name="Whiteford S."/>
        </authorList>
    </citation>
    <scope>NUCLEOTIDE SEQUENCE</scope>
</reference>
<comment type="caution">
    <text evidence="3">The sequence shown here is derived from an EMBL/GenBank/DDBJ whole genome shotgun (WGS) entry which is preliminary data.</text>
</comment>
<dbReference type="InterPro" id="IPR036691">
    <property type="entry name" value="Endo/exonu/phosph_ase_sf"/>
</dbReference>
<dbReference type="InterPro" id="IPR005135">
    <property type="entry name" value="Endo/exonuclease/phosphatase"/>
</dbReference>
<name>A0A8S4G6Z1_PLUXY</name>
<accession>A0A8S4G6Z1</accession>
<dbReference type="PANTHER" id="PTHR33332">
    <property type="entry name" value="REVERSE TRANSCRIPTASE DOMAIN-CONTAINING PROTEIN"/>
    <property type="match status" value="1"/>
</dbReference>
<dbReference type="GO" id="GO:0071897">
    <property type="term" value="P:DNA biosynthetic process"/>
    <property type="evidence" value="ECO:0007669"/>
    <property type="project" value="UniProtKB-ARBA"/>
</dbReference>
<keyword evidence="4" id="KW-1185">Reference proteome</keyword>
<protein>
    <submittedName>
        <fullName evidence="3">(diamondback moth) hypothetical protein</fullName>
    </submittedName>
</protein>
<dbReference type="Proteomes" id="UP000653454">
    <property type="component" value="Unassembled WGS sequence"/>
</dbReference>
<dbReference type="SUPFAM" id="SSF56219">
    <property type="entry name" value="DNase I-like"/>
    <property type="match status" value="1"/>
</dbReference>
<organism evidence="3 4">
    <name type="scientific">Plutella xylostella</name>
    <name type="common">Diamondback moth</name>
    <name type="synonym">Plutella maculipennis</name>
    <dbReference type="NCBI Taxonomy" id="51655"/>
    <lineage>
        <taxon>Eukaryota</taxon>
        <taxon>Metazoa</taxon>
        <taxon>Ecdysozoa</taxon>
        <taxon>Arthropoda</taxon>
        <taxon>Hexapoda</taxon>
        <taxon>Insecta</taxon>
        <taxon>Pterygota</taxon>
        <taxon>Neoptera</taxon>
        <taxon>Endopterygota</taxon>
        <taxon>Lepidoptera</taxon>
        <taxon>Glossata</taxon>
        <taxon>Ditrysia</taxon>
        <taxon>Yponomeutoidea</taxon>
        <taxon>Plutellidae</taxon>
        <taxon>Plutella</taxon>
    </lineage>
</organism>
<evidence type="ECO:0000313" key="4">
    <source>
        <dbReference type="Proteomes" id="UP000653454"/>
    </source>
</evidence>
<dbReference type="EMBL" id="CAJHNJ030000085">
    <property type="protein sequence ID" value="CAG9134738.1"/>
    <property type="molecule type" value="Genomic_DNA"/>
</dbReference>
<feature type="region of interest" description="Disordered" evidence="1">
    <location>
        <begin position="26"/>
        <end position="52"/>
    </location>
</feature>
<dbReference type="Gene3D" id="3.60.10.10">
    <property type="entry name" value="Endonuclease/exonuclease/phosphatase"/>
    <property type="match status" value="1"/>
</dbReference>